<evidence type="ECO:0000313" key="4">
    <source>
        <dbReference type="EMBL" id="CBH25959.1"/>
    </source>
</evidence>
<dbReference type="KEGG" id="srm:SRM_03038"/>
<dbReference type="SUPFAM" id="SSF56925">
    <property type="entry name" value="OMPA-like"/>
    <property type="match status" value="1"/>
</dbReference>
<dbReference type="Pfam" id="PF13505">
    <property type="entry name" value="OMP_b-brl"/>
    <property type="match status" value="1"/>
</dbReference>
<evidence type="ECO:0000256" key="2">
    <source>
        <dbReference type="SAM" id="Phobius"/>
    </source>
</evidence>
<dbReference type="EMBL" id="FP565814">
    <property type="protein sequence ID" value="CBH25959.1"/>
    <property type="molecule type" value="Genomic_DNA"/>
</dbReference>
<keyword evidence="2" id="KW-1133">Transmembrane helix</keyword>
<proteinExistence type="predicted"/>
<evidence type="ECO:0000256" key="1">
    <source>
        <dbReference type="ARBA" id="ARBA00022729"/>
    </source>
</evidence>
<feature type="domain" description="Outer membrane protein beta-barrel" evidence="3">
    <location>
        <begin position="119"/>
        <end position="251"/>
    </location>
</feature>
<organism evidence="4 5">
    <name type="scientific">Salinibacter ruber (strain M8)</name>
    <dbReference type="NCBI Taxonomy" id="761659"/>
    <lineage>
        <taxon>Bacteria</taxon>
        <taxon>Pseudomonadati</taxon>
        <taxon>Rhodothermota</taxon>
        <taxon>Rhodothermia</taxon>
        <taxon>Rhodothermales</taxon>
        <taxon>Salinibacteraceae</taxon>
        <taxon>Salinibacter</taxon>
    </lineage>
</organism>
<reference evidence="5" key="2">
    <citation type="submission" date="2010-04" db="EMBL/GenBank/DDBJ databases">
        <title>Genome sequence of Salinibacter ruber M8.</title>
        <authorList>
            <consortium name="Genoscope"/>
        </authorList>
    </citation>
    <scope>NUCLEOTIDE SEQUENCE [LARGE SCALE GENOMIC DNA]</scope>
    <source>
        <strain evidence="5">M8</strain>
    </source>
</reference>
<reference evidence="4 5" key="1">
    <citation type="journal article" date="2010" name="ISME J.">
        <title>Fine-scale evolution: genomic, phenotypic and ecological differentiation in two coexisting Salinibacter ruber strains.</title>
        <authorList>
            <person name="Pena A."/>
            <person name="Teeling H."/>
            <person name="Huerta-Cepas J."/>
            <person name="Santos F."/>
            <person name="Yarza P."/>
            <person name="Brito-Echeverria J."/>
            <person name="Lucio M."/>
            <person name="Schmitt-Kopplin P."/>
            <person name="Meseguer I."/>
            <person name="Schenowitz C."/>
            <person name="Dossat C."/>
            <person name="Barbe V."/>
            <person name="Dopazo J."/>
            <person name="Rossello-Mora R."/>
            <person name="Schuler M."/>
            <person name="Glockner F.O."/>
            <person name="Amann R."/>
            <person name="Gabaldon T."/>
            <person name="Anton J."/>
        </authorList>
    </citation>
    <scope>NUCLEOTIDE SEQUENCE [LARGE SCALE GENOMIC DNA]</scope>
    <source>
        <strain evidence="4 5">M8</strain>
    </source>
</reference>
<protein>
    <recommendedName>
        <fullName evidence="3">Outer membrane protein beta-barrel domain-containing protein</fullName>
    </recommendedName>
</protein>
<evidence type="ECO:0000259" key="3">
    <source>
        <dbReference type="Pfam" id="PF13505"/>
    </source>
</evidence>
<keyword evidence="2" id="KW-0812">Transmembrane</keyword>
<dbReference type="InterPro" id="IPR027385">
    <property type="entry name" value="Beta-barrel_OMP"/>
</dbReference>
<gene>
    <name evidence="4" type="ordered locus">SRM_03038</name>
</gene>
<feature type="transmembrane region" description="Helical" evidence="2">
    <location>
        <begin position="111"/>
        <end position="129"/>
    </location>
</feature>
<evidence type="ECO:0000313" key="5">
    <source>
        <dbReference type="Proteomes" id="UP000000933"/>
    </source>
</evidence>
<dbReference type="Proteomes" id="UP000000933">
    <property type="component" value="Chromosome"/>
</dbReference>
<sequence length="279" mass="30575">MRKGSLLVKREGKDPMYVSGRTTKAPREGFAVRNADAFGDIYGPLFTSEEDWVRPVEASLDLSQLPHKWRIKMDKERFRSCYFCPDSRGKIESFTISEFVNNHNRRPMKRFAPLITVALILAVAFPLTAQAQTESSSGFEIGPRVTIDVGDIEEFALGGDVRYDLSQNVEAPVQLSGAIDFYFADDAQVGNQEVDRSIYTVDLNAHYMFPTEETFSPYAGAGIGITGSEVGGTSSTDTGLNLVGGVEFDTGTLQPFVQGQITIGDFDRLGITGGLLFAL</sequence>
<keyword evidence="1" id="KW-0732">Signal</keyword>
<name>D5HD54_SALRM</name>
<accession>D5HD54</accession>
<dbReference type="Gene3D" id="2.40.160.20">
    <property type="match status" value="1"/>
</dbReference>
<keyword evidence="2" id="KW-0472">Membrane</keyword>
<dbReference type="AlphaFoldDB" id="D5HD54"/>
<dbReference type="HOGENOM" id="CLU_086984_0_0_10"/>
<dbReference type="InterPro" id="IPR011250">
    <property type="entry name" value="OMP/PagP_B-barrel"/>
</dbReference>